<evidence type="ECO:0000313" key="3">
    <source>
        <dbReference type="EMBL" id="WND02954.1"/>
    </source>
</evidence>
<dbReference type="EC" id="3.4.-.-" evidence="3"/>
<feature type="transmembrane region" description="Helical" evidence="1">
    <location>
        <begin position="149"/>
        <end position="167"/>
    </location>
</feature>
<sequence length="264" mass="29527">MVTFKQWVTRNPFLTSSLLTLASVFLLFLVKFALPQEGTLFNWPRLIVLNSISVAVVYLLARFDWLHVSGLMEPVNKWHPRWLLLPLPLLALALLSLTSAQLSLADYSPIRITAWLLSNFSTGFFEEVLLRGFAFLLLWKAWGQTKKGIYKAAFVQALVFGLAHLGNLYDMPVIDVMAQVVFSTLIGFGFAGLTYLTRSLWPAIIIHMLINCAGTFNDFFLSRPPEPFSPGIAGYAVIIVLFILFAALPGVVYLKRAKIRVSGS</sequence>
<accession>A0AA52EIJ8</accession>
<dbReference type="InterPro" id="IPR003675">
    <property type="entry name" value="Rce1/LyrA-like_dom"/>
</dbReference>
<dbReference type="EMBL" id="CP123872">
    <property type="protein sequence ID" value="WND02954.1"/>
    <property type="molecule type" value="Genomic_DNA"/>
</dbReference>
<feature type="transmembrane region" description="Helical" evidence="1">
    <location>
        <begin position="124"/>
        <end position="142"/>
    </location>
</feature>
<evidence type="ECO:0000259" key="2">
    <source>
        <dbReference type="Pfam" id="PF02517"/>
    </source>
</evidence>
<dbReference type="GO" id="GO:0080120">
    <property type="term" value="P:CAAX-box protein maturation"/>
    <property type="evidence" value="ECO:0007669"/>
    <property type="project" value="UniProtKB-ARBA"/>
</dbReference>
<dbReference type="GO" id="GO:0008237">
    <property type="term" value="F:metallopeptidase activity"/>
    <property type="evidence" value="ECO:0007669"/>
    <property type="project" value="UniProtKB-KW"/>
</dbReference>
<gene>
    <name evidence="3" type="ORF">QGN29_01070</name>
</gene>
<protein>
    <submittedName>
        <fullName evidence="3">CPBP family intramembrane metalloprotease</fullName>
        <ecNumber evidence="3">3.4.-.-</ecNumber>
    </submittedName>
</protein>
<keyword evidence="3" id="KW-0482">Metalloprotease</keyword>
<keyword evidence="1" id="KW-0472">Membrane</keyword>
<feature type="transmembrane region" description="Helical" evidence="1">
    <location>
        <begin position="173"/>
        <end position="193"/>
    </location>
</feature>
<dbReference type="Proteomes" id="UP001268683">
    <property type="component" value="Chromosome"/>
</dbReference>
<dbReference type="GO" id="GO:0004175">
    <property type="term" value="F:endopeptidase activity"/>
    <property type="evidence" value="ECO:0007669"/>
    <property type="project" value="UniProtKB-ARBA"/>
</dbReference>
<dbReference type="KEGG" id="tmk:QGN29_01070"/>
<name>A0AA52EIJ8_9PROT</name>
<dbReference type="RefSeq" id="WP_310798797.1">
    <property type="nucleotide sequence ID" value="NZ_CP123872.1"/>
</dbReference>
<feature type="transmembrane region" description="Helical" evidence="1">
    <location>
        <begin position="232"/>
        <end position="254"/>
    </location>
</feature>
<dbReference type="Pfam" id="PF02517">
    <property type="entry name" value="Rce1-like"/>
    <property type="match status" value="1"/>
</dbReference>
<feature type="domain" description="CAAX prenyl protease 2/Lysostaphin resistance protein A-like" evidence="2">
    <location>
        <begin position="112"/>
        <end position="212"/>
    </location>
</feature>
<reference evidence="3" key="1">
    <citation type="submission" date="2023-04" db="EMBL/GenBank/DDBJ databases">
        <title>Complete genome sequence of Temperatibacter marinus.</title>
        <authorList>
            <person name="Rong J.-C."/>
            <person name="Yi M.-L."/>
            <person name="Zhao Q."/>
        </authorList>
    </citation>
    <scope>NUCLEOTIDE SEQUENCE</scope>
    <source>
        <strain evidence="3">NBRC 110045</strain>
    </source>
</reference>
<organism evidence="3 4">
    <name type="scientific">Temperatibacter marinus</name>
    <dbReference type="NCBI Taxonomy" id="1456591"/>
    <lineage>
        <taxon>Bacteria</taxon>
        <taxon>Pseudomonadati</taxon>
        <taxon>Pseudomonadota</taxon>
        <taxon>Alphaproteobacteria</taxon>
        <taxon>Kordiimonadales</taxon>
        <taxon>Temperatibacteraceae</taxon>
        <taxon>Temperatibacter</taxon>
    </lineage>
</organism>
<keyword evidence="1" id="KW-0812">Transmembrane</keyword>
<keyword evidence="3" id="KW-0378">Hydrolase</keyword>
<evidence type="ECO:0000256" key="1">
    <source>
        <dbReference type="SAM" id="Phobius"/>
    </source>
</evidence>
<keyword evidence="1" id="KW-1133">Transmembrane helix</keyword>
<dbReference type="AlphaFoldDB" id="A0AA52EIJ8"/>
<keyword evidence="4" id="KW-1185">Reference proteome</keyword>
<feature type="transmembrane region" description="Helical" evidence="1">
    <location>
        <begin position="200"/>
        <end position="220"/>
    </location>
</feature>
<proteinExistence type="predicted"/>
<evidence type="ECO:0000313" key="4">
    <source>
        <dbReference type="Proteomes" id="UP001268683"/>
    </source>
</evidence>
<keyword evidence="3" id="KW-0645">Protease</keyword>
<feature type="transmembrane region" description="Helical" evidence="1">
    <location>
        <begin position="82"/>
        <end position="104"/>
    </location>
</feature>
<feature type="transmembrane region" description="Helical" evidence="1">
    <location>
        <begin position="43"/>
        <end position="61"/>
    </location>
</feature>